<accession>A0AB39Q803</accession>
<reference evidence="1" key="1">
    <citation type="submission" date="2024-07" db="EMBL/GenBank/DDBJ databases">
        <authorList>
            <person name="Yu S.T."/>
        </authorList>
    </citation>
    <scope>NUCLEOTIDE SEQUENCE</scope>
    <source>
        <strain evidence="1">R28</strain>
    </source>
</reference>
<gene>
    <name evidence="1" type="ORF">AB5J49_38700</name>
</gene>
<dbReference type="RefSeq" id="WP_369173528.1">
    <property type="nucleotide sequence ID" value="NZ_CP163439.1"/>
</dbReference>
<proteinExistence type="predicted"/>
<evidence type="ECO:0000313" key="1">
    <source>
        <dbReference type="EMBL" id="XDQ38814.1"/>
    </source>
</evidence>
<organism evidence="1">
    <name type="scientific">Streptomyces sp. R28</name>
    <dbReference type="NCBI Taxonomy" id="3238628"/>
    <lineage>
        <taxon>Bacteria</taxon>
        <taxon>Bacillati</taxon>
        <taxon>Actinomycetota</taxon>
        <taxon>Actinomycetes</taxon>
        <taxon>Kitasatosporales</taxon>
        <taxon>Streptomycetaceae</taxon>
        <taxon>Streptomyces</taxon>
    </lineage>
</organism>
<dbReference type="EMBL" id="CP163439">
    <property type="protein sequence ID" value="XDQ38814.1"/>
    <property type="molecule type" value="Genomic_DNA"/>
</dbReference>
<sequence length="45" mass="4539">MDVQSLGDHDEAVDAASVLVAPDAGQHGVGHRVAAHDHAVGELAL</sequence>
<dbReference type="AlphaFoldDB" id="A0AB39Q803"/>
<name>A0AB39Q803_9ACTN</name>
<protein>
    <submittedName>
        <fullName evidence="1">Uncharacterized protein</fullName>
    </submittedName>
</protein>